<evidence type="ECO:0000313" key="4">
    <source>
        <dbReference type="Proteomes" id="UP001449795"/>
    </source>
</evidence>
<gene>
    <name evidence="3" type="ORF">AAC691_19855</name>
</gene>
<dbReference type="EMBL" id="CP152276">
    <property type="protein sequence ID" value="XAE42479.1"/>
    <property type="molecule type" value="Genomic_DNA"/>
</dbReference>
<protein>
    <recommendedName>
        <fullName evidence="5">Lipoprotein</fullName>
    </recommendedName>
</protein>
<proteinExistence type="predicted"/>
<keyword evidence="2" id="KW-0732">Signal</keyword>
<feature type="region of interest" description="Disordered" evidence="1">
    <location>
        <begin position="34"/>
        <end position="53"/>
    </location>
</feature>
<dbReference type="RefSeq" id="WP_342628211.1">
    <property type="nucleotide sequence ID" value="NZ_CP152276.1"/>
</dbReference>
<accession>A0ABZ3D410</accession>
<name>A0ABZ3D410_9PROT</name>
<evidence type="ECO:0000256" key="1">
    <source>
        <dbReference type="SAM" id="MobiDB-lite"/>
    </source>
</evidence>
<dbReference type="Proteomes" id="UP001449795">
    <property type="component" value="Chromosome"/>
</dbReference>
<sequence>MAQRFLSRGRPIRPRSILLAALLVLGGCCAHGGTGDHVHRGPYGSVGMGYGGS</sequence>
<organism evidence="3 4">
    <name type="scientific">Nguyenibacter vanlangensis</name>
    <dbReference type="NCBI Taxonomy" id="1216886"/>
    <lineage>
        <taxon>Bacteria</taxon>
        <taxon>Pseudomonadati</taxon>
        <taxon>Pseudomonadota</taxon>
        <taxon>Alphaproteobacteria</taxon>
        <taxon>Acetobacterales</taxon>
        <taxon>Acetobacteraceae</taxon>
        <taxon>Nguyenibacter</taxon>
    </lineage>
</organism>
<keyword evidence="4" id="KW-1185">Reference proteome</keyword>
<evidence type="ECO:0008006" key="5">
    <source>
        <dbReference type="Google" id="ProtNLM"/>
    </source>
</evidence>
<dbReference type="PROSITE" id="PS51257">
    <property type="entry name" value="PROKAR_LIPOPROTEIN"/>
    <property type="match status" value="1"/>
</dbReference>
<feature type="compositionally biased region" description="Gly residues" evidence="1">
    <location>
        <begin position="44"/>
        <end position="53"/>
    </location>
</feature>
<feature type="chain" id="PRO_5047353775" description="Lipoprotein" evidence="2">
    <location>
        <begin position="31"/>
        <end position="53"/>
    </location>
</feature>
<feature type="signal peptide" evidence="2">
    <location>
        <begin position="1"/>
        <end position="30"/>
    </location>
</feature>
<evidence type="ECO:0000256" key="2">
    <source>
        <dbReference type="SAM" id="SignalP"/>
    </source>
</evidence>
<reference evidence="3 4" key="1">
    <citation type="submission" date="2024-04" db="EMBL/GenBank/DDBJ databases">
        <title>Complete genome sequence of Nguyenibacter vanlangesis HBCM-1154, a strain capable of nitrogen fixation, IAA production, and phosphorus solubilization isolated from sugarcane soil.</title>
        <authorList>
            <person name="MY HANH P."/>
        </authorList>
    </citation>
    <scope>NUCLEOTIDE SEQUENCE [LARGE SCALE GENOMIC DNA]</scope>
    <source>
        <strain evidence="3 4">HBCM 1154</strain>
    </source>
</reference>
<evidence type="ECO:0000313" key="3">
    <source>
        <dbReference type="EMBL" id="XAE42479.1"/>
    </source>
</evidence>